<reference evidence="4" key="1">
    <citation type="journal article" date="2006" name="PLoS Biol.">
        <title>Macronuclear genome sequence of the ciliate Tetrahymena thermophila, a model eukaryote.</title>
        <authorList>
            <person name="Eisen J.A."/>
            <person name="Coyne R.S."/>
            <person name="Wu M."/>
            <person name="Wu D."/>
            <person name="Thiagarajan M."/>
            <person name="Wortman J.R."/>
            <person name="Badger J.H."/>
            <person name="Ren Q."/>
            <person name="Amedeo P."/>
            <person name="Jones K.M."/>
            <person name="Tallon L.J."/>
            <person name="Delcher A.L."/>
            <person name="Salzberg S.L."/>
            <person name="Silva J.C."/>
            <person name="Haas B.J."/>
            <person name="Majoros W.H."/>
            <person name="Farzad M."/>
            <person name="Carlton J.M."/>
            <person name="Smith R.K. Jr."/>
            <person name="Garg J."/>
            <person name="Pearlman R.E."/>
            <person name="Karrer K.M."/>
            <person name="Sun L."/>
            <person name="Manning G."/>
            <person name="Elde N.C."/>
            <person name="Turkewitz A.P."/>
            <person name="Asai D.J."/>
            <person name="Wilkes D.E."/>
            <person name="Wang Y."/>
            <person name="Cai H."/>
            <person name="Collins K."/>
            <person name="Stewart B.A."/>
            <person name="Lee S.R."/>
            <person name="Wilamowska K."/>
            <person name="Weinberg Z."/>
            <person name="Ruzzo W.L."/>
            <person name="Wloga D."/>
            <person name="Gaertig J."/>
            <person name="Frankel J."/>
            <person name="Tsao C.-C."/>
            <person name="Gorovsky M.A."/>
            <person name="Keeling P.J."/>
            <person name="Waller R.F."/>
            <person name="Patron N.J."/>
            <person name="Cherry J.M."/>
            <person name="Stover N.A."/>
            <person name="Krieger C.J."/>
            <person name="del Toro C."/>
            <person name="Ryder H.F."/>
            <person name="Williamson S.C."/>
            <person name="Barbeau R.A."/>
            <person name="Hamilton E.P."/>
            <person name="Orias E."/>
        </authorList>
    </citation>
    <scope>NUCLEOTIDE SEQUENCE [LARGE SCALE GENOMIC DNA]</scope>
    <source>
        <strain evidence="4">SB210</strain>
    </source>
</reference>
<evidence type="ECO:0000313" key="3">
    <source>
        <dbReference type="EMBL" id="EAS04826.1"/>
    </source>
</evidence>
<sequence>MRNQILVLLLILFTSQIVKSDYDTVTDDDSFIMEIIRQHDPEGKLLFSKEMYFKVLRDIIGAGMSLAGQNFNQEKIQLLIDAIHDFVESKPDELENKLTYKDVFEDLTSKFVMFLQENIKKYQVAYEMMYGESEILPPINDEDGEKEDQRNVDDL</sequence>
<feature type="region of interest" description="Disordered" evidence="1">
    <location>
        <begin position="136"/>
        <end position="155"/>
    </location>
</feature>
<keyword evidence="4" id="KW-1185">Reference proteome</keyword>
<protein>
    <recommendedName>
        <fullName evidence="5">Transmembrane protein</fullName>
    </recommendedName>
</protein>
<proteinExistence type="predicted"/>
<gene>
    <name evidence="3" type="ORF">TTHERM_00467750</name>
</gene>
<accession>I7MAL4</accession>
<organism evidence="3 4">
    <name type="scientific">Tetrahymena thermophila (strain SB210)</name>
    <dbReference type="NCBI Taxonomy" id="312017"/>
    <lineage>
        <taxon>Eukaryota</taxon>
        <taxon>Sar</taxon>
        <taxon>Alveolata</taxon>
        <taxon>Ciliophora</taxon>
        <taxon>Intramacronucleata</taxon>
        <taxon>Oligohymenophorea</taxon>
        <taxon>Hymenostomatida</taxon>
        <taxon>Tetrahymenina</taxon>
        <taxon>Tetrahymenidae</taxon>
        <taxon>Tetrahymena</taxon>
    </lineage>
</organism>
<name>I7MAL4_TETTS</name>
<evidence type="ECO:0000256" key="2">
    <source>
        <dbReference type="SAM" id="SignalP"/>
    </source>
</evidence>
<dbReference type="GeneID" id="7830470"/>
<keyword evidence="2" id="KW-0732">Signal</keyword>
<dbReference type="KEGG" id="tet:TTHERM_00467750"/>
<dbReference type="EMBL" id="GG662441">
    <property type="protein sequence ID" value="EAS04826.1"/>
    <property type="molecule type" value="Genomic_DNA"/>
</dbReference>
<dbReference type="Proteomes" id="UP000009168">
    <property type="component" value="Unassembled WGS sequence"/>
</dbReference>
<evidence type="ECO:0000313" key="4">
    <source>
        <dbReference type="Proteomes" id="UP000009168"/>
    </source>
</evidence>
<dbReference type="AlphaFoldDB" id="I7MAL4"/>
<feature type="signal peptide" evidence="2">
    <location>
        <begin position="1"/>
        <end position="20"/>
    </location>
</feature>
<dbReference type="HOGENOM" id="CLU_1699087_0_0_1"/>
<dbReference type="InParanoid" id="I7MAL4"/>
<feature type="chain" id="PRO_5003712331" description="Transmembrane protein" evidence="2">
    <location>
        <begin position="21"/>
        <end position="155"/>
    </location>
</feature>
<dbReference type="RefSeq" id="XP_001025071.1">
    <property type="nucleotide sequence ID" value="XM_001025071.1"/>
</dbReference>
<evidence type="ECO:0008006" key="5">
    <source>
        <dbReference type="Google" id="ProtNLM"/>
    </source>
</evidence>
<dbReference type="OMA" id="MMYGESE"/>
<evidence type="ECO:0000256" key="1">
    <source>
        <dbReference type="SAM" id="MobiDB-lite"/>
    </source>
</evidence>